<organism evidence="1 2">
    <name type="scientific">Pistacia atlantica</name>
    <dbReference type="NCBI Taxonomy" id="434234"/>
    <lineage>
        <taxon>Eukaryota</taxon>
        <taxon>Viridiplantae</taxon>
        <taxon>Streptophyta</taxon>
        <taxon>Embryophyta</taxon>
        <taxon>Tracheophyta</taxon>
        <taxon>Spermatophyta</taxon>
        <taxon>Magnoliopsida</taxon>
        <taxon>eudicotyledons</taxon>
        <taxon>Gunneridae</taxon>
        <taxon>Pentapetalae</taxon>
        <taxon>rosids</taxon>
        <taxon>malvids</taxon>
        <taxon>Sapindales</taxon>
        <taxon>Anacardiaceae</taxon>
        <taxon>Pistacia</taxon>
    </lineage>
</organism>
<dbReference type="Proteomes" id="UP001164250">
    <property type="component" value="Chromosome 15"/>
</dbReference>
<evidence type="ECO:0000313" key="2">
    <source>
        <dbReference type="Proteomes" id="UP001164250"/>
    </source>
</evidence>
<gene>
    <name evidence="1" type="ORF">Patl1_34439</name>
</gene>
<reference evidence="2" key="1">
    <citation type="journal article" date="2023" name="G3 (Bethesda)">
        <title>Genome assembly and association tests identify interacting loci associated with vigor, precocity, and sex in interspecific pistachio rootstocks.</title>
        <authorList>
            <person name="Palmer W."/>
            <person name="Jacygrad E."/>
            <person name="Sagayaradj S."/>
            <person name="Cavanaugh K."/>
            <person name="Han R."/>
            <person name="Bertier L."/>
            <person name="Beede B."/>
            <person name="Kafkas S."/>
            <person name="Golino D."/>
            <person name="Preece J."/>
            <person name="Michelmore R."/>
        </authorList>
    </citation>
    <scope>NUCLEOTIDE SEQUENCE [LARGE SCALE GENOMIC DNA]</scope>
</reference>
<accession>A0ACC0ZS60</accession>
<proteinExistence type="predicted"/>
<evidence type="ECO:0000313" key="1">
    <source>
        <dbReference type="EMBL" id="KAJ0074965.1"/>
    </source>
</evidence>
<sequence>MMKRVVDKIVVLADTCESIVKNCADKVVDKVDKLDKLVLMKIEKESLMVIGGKVVGDKEVAAAVTEVDQRADVVEVDVWNYMAGRKGLRCDWLIREFNTSKTLIRATS</sequence>
<dbReference type="EMBL" id="CM047910">
    <property type="protein sequence ID" value="KAJ0074965.1"/>
    <property type="molecule type" value="Genomic_DNA"/>
</dbReference>
<comment type="caution">
    <text evidence="1">The sequence shown here is derived from an EMBL/GenBank/DDBJ whole genome shotgun (WGS) entry which is preliminary data.</text>
</comment>
<keyword evidence="2" id="KW-1185">Reference proteome</keyword>
<name>A0ACC0ZS60_9ROSI</name>
<protein>
    <submittedName>
        <fullName evidence="1">Uncharacterized protein</fullName>
    </submittedName>
</protein>